<dbReference type="EMBL" id="JANBUN010002643">
    <property type="protein sequence ID" value="KAJ2794064.1"/>
    <property type="molecule type" value="Genomic_DNA"/>
</dbReference>
<keyword evidence="2" id="KW-1185">Reference proteome</keyword>
<dbReference type="Proteomes" id="UP001140087">
    <property type="component" value="Unassembled WGS sequence"/>
</dbReference>
<proteinExistence type="predicted"/>
<protein>
    <submittedName>
        <fullName evidence="1">Uncharacterized protein</fullName>
    </submittedName>
</protein>
<gene>
    <name evidence="1" type="ORF">H4R21_005645</name>
</gene>
<reference evidence="1" key="1">
    <citation type="submission" date="2022-07" db="EMBL/GenBank/DDBJ databases">
        <title>Phylogenomic reconstructions and comparative analyses of Kickxellomycotina fungi.</title>
        <authorList>
            <person name="Reynolds N.K."/>
            <person name="Stajich J.E."/>
            <person name="Barry K."/>
            <person name="Grigoriev I.V."/>
            <person name="Crous P."/>
            <person name="Smith M.E."/>
        </authorList>
    </citation>
    <scope>NUCLEOTIDE SEQUENCE</scope>
    <source>
        <strain evidence="1">BCRC 34780</strain>
    </source>
</reference>
<sequence length="85" mass="9578">MRPLEAPWPGCRVVPSPPLRNHVTEPIGGACGWRASSSGRNSRPAGRGRSSQPPMSSPYQRKAPWDRSNKYWCKYCSIFVFDNRS</sequence>
<feature type="non-terminal residue" evidence="1">
    <location>
        <position position="85"/>
    </location>
</feature>
<name>A0ACC1KSA7_9FUNG</name>
<comment type="caution">
    <text evidence="1">The sequence shown here is derived from an EMBL/GenBank/DDBJ whole genome shotgun (WGS) entry which is preliminary data.</text>
</comment>
<organism evidence="1 2">
    <name type="scientific">Coemansia helicoidea</name>
    <dbReference type="NCBI Taxonomy" id="1286919"/>
    <lineage>
        <taxon>Eukaryota</taxon>
        <taxon>Fungi</taxon>
        <taxon>Fungi incertae sedis</taxon>
        <taxon>Zoopagomycota</taxon>
        <taxon>Kickxellomycotina</taxon>
        <taxon>Kickxellomycetes</taxon>
        <taxon>Kickxellales</taxon>
        <taxon>Kickxellaceae</taxon>
        <taxon>Coemansia</taxon>
    </lineage>
</organism>
<evidence type="ECO:0000313" key="1">
    <source>
        <dbReference type="EMBL" id="KAJ2794064.1"/>
    </source>
</evidence>
<evidence type="ECO:0000313" key="2">
    <source>
        <dbReference type="Proteomes" id="UP001140087"/>
    </source>
</evidence>
<accession>A0ACC1KSA7</accession>